<accession>A0A8S5TKH8</accession>
<evidence type="ECO:0000313" key="1">
    <source>
        <dbReference type="EMBL" id="DAF63511.1"/>
    </source>
</evidence>
<reference evidence="1" key="1">
    <citation type="journal article" date="2021" name="Proc. Natl. Acad. Sci. U.S.A.">
        <title>A Catalog of Tens of Thousands of Viruses from Human Metagenomes Reveals Hidden Associations with Chronic Diseases.</title>
        <authorList>
            <person name="Tisza M.J."/>
            <person name="Buck C.B."/>
        </authorList>
    </citation>
    <scope>NUCLEOTIDE SEQUENCE</scope>
    <source>
        <strain evidence="1">Ctv2g1</strain>
    </source>
</reference>
<dbReference type="EMBL" id="BK032841">
    <property type="protein sequence ID" value="DAF63511.1"/>
    <property type="molecule type" value="Genomic_DNA"/>
</dbReference>
<sequence>MEVLVCENRCFPFTELLTIGGIPPIINYTI</sequence>
<name>A0A8S5TKH8_9VIRU</name>
<proteinExistence type="predicted"/>
<protein>
    <submittedName>
        <fullName evidence="1">Uncharacterized protein</fullName>
    </submittedName>
</protein>
<organism evidence="1">
    <name type="scientific">virus sp. ctv2g1</name>
    <dbReference type="NCBI Taxonomy" id="2828000"/>
    <lineage>
        <taxon>Viruses</taxon>
    </lineage>
</organism>